<dbReference type="Pfam" id="PF13727">
    <property type="entry name" value="CoA_binding_3"/>
    <property type="match status" value="1"/>
</dbReference>
<feature type="domain" description="Bacterial sugar transferase" evidence="8">
    <location>
        <begin position="300"/>
        <end position="489"/>
    </location>
</feature>
<evidence type="ECO:0000313" key="9">
    <source>
        <dbReference type="EMBL" id="GIG53789.1"/>
    </source>
</evidence>
<reference evidence="9" key="1">
    <citation type="submission" date="2021-01" db="EMBL/GenBank/DDBJ databases">
        <title>Whole genome shotgun sequence of Demequina activiva NBRC 110675.</title>
        <authorList>
            <person name="Komaki H."/>
            <person name="Tamura T."/>
        </authorList>
    </citation>
    <scope>NUCLEOTIDE SEQUENCE</scope>
    <source>
        <strain evidence="9">NBRC 110675</strain>
    </source>
</reference>
<evidence type="ECO:0000256" key="1">
    <source>
        <dbReference type="ARBA" id="ARBA00004141"/>
    </source>
</evidence>
<evidence type="ECO:0000256" key="6">
    <source>
        <dbReference type="ARBA" id="ARBA00023136"/>
    </source>
</evidence>
<feature type="transmembrane region" description="Helical" evidence="7">
    <location>
        <begin position="306"/>
        <end position="326"/>
    </location>
</feature>
<dbReference type="Proteomes" id="UP000652354">
    <property type="component" value="Unassembled WGS sequence"/>
</dbReference>
<feature type="transmembrane region" description="Helical" evidence="7">
    <location>
        <begin position="104"/>
        <end position="124"/>
    </location>
</feature>
<sequence>MSDDGFVPDSSVSSGRRMYGSRGWARQLEIRLFFSDAVTVALVMVTAHAVRFGWDPLSRVAGSSTPAYWFVTVAISALWLLQLSWSRSREARILGHGTQEFQRVLTASWRTFAVIAIVGFLTQWQISRGYLLFALPVGTIALMGTRALWRQWMHRQRDRGALQAQVIVAGPFRTSVETMRRLDRAKRAGFRVVGVCLPPSSSGELPADIAHVPVLGSIHDAAHHATRIGAEFVLISGTDEMSLAESRHISWALEGTGVGLIVAPSLVDVAGPRVSMSPVEGLPLLHVEGPRFEGAKYALKSAVDRATAAVMLVVLALPLAVIALAVRVSSPGPVIFRQVRVGLDHRLFSMLKFRSMYEDADERLEALQESAEGNGVLFKMKRDPRVTRVGRTIRRWSLDELPQLWNVLVGDMALVGPRPPLPSEVEMWNPDEGMARRQMVKPGITGLWQVSGRSDLSWDESVRLDLYYTENWSLGGDAVIILRTLMAIITRRGAY</sequence>
<evidence type="ECO:0000259" key="8">
    <source>
        <dbReference type="Pfam" id="PF02397"/>
    </source>
</evidence>
<dbReference type="RefSeq" id="WP_203653213.1">
    <property type="nucleotide sequence ID" value="NZ_BONR01000001.1"/>
</dbReference>
<dbReference type="InterPro" id="IPR017475">
    <property type="entry name" value="EPS_sugar_tfrase"/>
</dbReference>
<protein>
    <submittedName>
        <fullName evidence="9">Polyprenyl glycosylphosphotransferase</fullName>
    </submittedName>
</protein>
<comment type="similarity">
    <text evidence="2">Belongs to the bacterial sugar transferase family.</text>
</comment>
<dbReference type="PANTHER" id="PTHR30576">
    <property type="entry name" value="COLANIC BIOSYNTHESIS UDP-GLUCOSE LIPID CARRIER TRANSFERASE"/>
    <property type="match status" value="1"/>
</dbReference>
<feature type="transmembrane region" description="Helical" evidence="7">
    <location>
        <begin position="130"/>
        <end position="149"/>
    </location>
</feature>
<proteinExistence type="inferred from homology"/>
<keyword evidence="4 7" id="KW-0812">Transmembrane</keyword>
<keyword evidence="3" id="KW-0808">Transferase</keyword>
<dbReference type="GO" id="GO:0016780">
    <property type="term" value="F:phosphotransferase activity, for other substituted phosphate groups"/>
    <property type="evidence" value="ECO:0007669"/>
    <property type="project" value="TreeGrafter"/>
</dbReference>
<name>A0A919Q195_9MICO</name>
<organism evidence="9 10">
    <name type="scientific">Demequina activiva</name>
    <dbReference type="NCBI Taxonomy" id="1582364"/>
    <lineage>
        <taxon>Bacteria</taxon>
        <taxon>Bacillati</taxon>
        <taxon>Actinomycetota</taxon>
        <taxon>Actinomycetes</taxon>
        <taxon>Micrococcales</taxon>
        <taxon>Demequinaceae</taxon>
        <taxon>Demequina</taxon>
    </lineage>
</organism>
<accession>A0A919Q195</accession>
<evidence type="ECO:0000256" key="4">
    <source>
        <dbReference type="ARBA" id="ARBA00022692"/>
    </source>
</evidence>
<dbReference type="GO" id="GO:0016020">
    <property type="term" value="C:membrane"/>
    <property type="evidence" value="ECO:0007669"/>
    <property type="project" value="UniProtKB-SubCell"/>
</dbReference>
<gene>
    <name evidence="9" type="ORF">Dac01nite_05410</name>
</gene>
<evidence type="ECO:0000256" key="7">
    <source>
        <dbReference type="SAM" id="Phobius"/>
    </source>
</evidence>
<evidence type="ECO:0000256" key="2">
    <source>
        <dbReference type="ARBA" id="ARBA00006464"/>
    </source>
</evidence>
<comment type="subcellular location">
    <subcellularLocation>
        <location evidence="1">Membrane</location>
        <topology evidence="1">Multi-pass membrane protein</topology>
    </subcellularLocation>
</comment>
<feature type="transmembrane region" description="Helical" evidence="7">
    <location>
        <begin position="32"/>
        <end position="54"/>
    </location>
</feature>
<evidence type="ECO:0000313" key="10">
    <source>
        <dbReference type="Proteomes" id="UP000652354"/>
    </source>
</evidence>
<dbReference type="AlphaFoldDB" id="A0A919Q195"/>
<feature type="transmembrane region" description="Helical" evidence="7">
    <location>
        <begin position="66"/>
        <end position="83"/>
    </location>
</feature>
<dbReference type="EMBL" id="BONR01000001">
    <property type="protein sequence ID" value="GIG53789.1"/>
    <property type="molecule type" value="Genomic_DNA"/>
</dbReference>
<evidence type="ECO:0000256" key="5">
    <source>
        <dbReference type="ARBA" id="ARBA00022989"/>
    </source>
</evidence>
<dbReference type="Pfam" id="PF02397">
    <property type="entry name" value="Bac_transf"/>
    <property type="match status" value="1"/>
</dbReference>
<dbReference type="InterPro" id="IPR003362">
    <property type="entry name" value="Bact_transf"/>
</dbReference>
<comment type="caution">
    <text evidence="9">The sequence shown here is derived from an EMBL/GenBank/DDBJ whole genome shotgun (WGS) entry which is preliminary data.</text>
</comment>
<dbReference type="PANTHER" id="PTHR30576:SF10">
    <property type="entry name" value="SLL5057 PROTEIN"/>
    <property type="match status" value="1"/>
</dbReference>
<dbReference type="NCBIfam" id="TIGR03025">
    <property type="entry name" value="EPS_sugtrans"/>
    <property type="match status" value="1"/>
</dbReference>
<keyword evidence="6 7" id="KW-0472">Membrane</keyword>
<keyword evidence="10" id="KW-1185">Reference proteome</keyword>
<evidence type="ECO:0000256" key="3">
    <source>
        <dbReference type="ARBA" id="ARBA00022679"/>
    </source>
</evidence>
<keyword evidence="5 7" id="KW-1133">Transmembrane helix</keyword>